<gene>
    <name evidence="3" type="ORF">PNW85_21015</name>
</gene>
<dbReference type="InterPro" id="IPR002525">
    <property type="entry name" value="Transp_IS110-like_N"/>
</dbReference>
<sequence length="429" mass="48978">MIMGFTKPIEHFILQRKKVITMNTLYVGIDVSSKSNVVYLMLPNGDKHSNFSVANSHEGSTQLVKRILSALTSHSLDTVLIGLEATSVYGDNLVYFLREDATLAPFNRKIHVLNPKQVKKFHDAYNDLPKNDYVDSFVIADCLRFGRINKEVYLGDYRYKALQNLTRARFFAVQNLIKEKQRFMNVLFKKYSTMTQEKVFSDTFSTTALAVYDEFDSAEALANMDLHELTDFIIEKGKNRFPDPDAVAKAIQKAARSSYRLPKTVNDSVNQVLSISITSMKALESQIKEFDKAIKAQMELLPNVLISIPGIGPVYSAGIMAEIGDINRFDNQAALAKYAGLAWKQHQSGSFEAEVTRLIPSGNRFLKYYLYEAAFSLVRCDKEYSDFYHLKYKEVNRCQHKRALALTARKFVRLVFRLLKDNRLYVPAK</sequence>
<dbReference type="Proteomes" id="UP001212160">
    <property type="component" value="Unassembled WGS sequence"/>
</dbReference>
<proteinExistence type="predicted"/>
<dbReference type="InterPro" id="IPR003346">
    <property type="entry name" value="Transposase_20"/>
</dbReference>
<evidence type="ECO:0000313" key="3">
    <source>
        <dbReference type="EMBL" id="MDB8689070.1"/>
    </source>
</evidence>
<dbReference type="NCBIfam" id="NF033542">
    <property type="entry name" value="transpos_IS110"/>
    <property type="match status" value="1"/>
</dbReference>
<dbReference type="AlphaFoldDB" id="A0AAW6DJG5"/>
<dbReference type="InterPro" id="IPR047650">
    <property type="entry name" value="Transpos_IS110"/>
</dbReference>
<comment type="caution">
    <text evidence="3">The sequence shown here is derived from an EMBL/GenBank/DDBJ whole genome shotgun (WGS) entry which is preliminary data.</text>
</comment>
<accession>A0AAW6DJG5</accession>
<dbReference type="PANTHER" id="PTHR33055">
    <property type="entry name" value="TRANSPOSASE FOR INSERTION SEQUENCE ELEMENT IS1111A"/>
    <property type="match status" value="1"/>
</dbReference>
<reference evidence="3" key="1">
    <citation type="submission" date="2023-01" db="EMBL/GenBank/DDBJ databases">
        <title>Human gut microbiome strain richness.</title>
        <authorList>
            <person name="Chen-Liaw A."/>
        </authorList>
    </citation>
    <scope>NUCLEOTIDE SEQUENCE</scope>
    <source>
        <strain evidence="3">RTP21484st1_H11_RTP21484_190118</strain>
    </source>
</reference>
<organism evidence="3 4">
    <name type="scientific">Mediterraneibacter gnavus</name>
    <name type="common">Ruminococcus gnavus</name>
    <dbReference type="NCBI Taxonomy" id="33038"/>
    <lineage>
        <taxon>Bacteria</taxon>
        <taxon>Bacillati</taxon>
        <taxon>Bacillota</taxon>
        <taxon>Clostridia</taxon>
        <taxon>Lachnospirales</taxon>
        <taxon>Lachnospiraceae</taxon>
        <taxon>Mediterraneibacter</taxon>
    </lineage>
</organism>
<dbReference type="EMBL" id="JAQMLA010000216">
    <property type="protein sequence ID" value="MDB8689070.1"/>
    <property type="molecule type" value="Genomic_DNA"/>
</dbReference>
<dbReference type="RefSeq" id="WP_226970807.1">
    <property type="nucleotide sequence ID" value="NZ_BAABSA010000107.1"/>
</dbReference>
<protein>
    <submittedName>
        <fullName evidence="3">IS110 family transposase</fullName>
    </submittedName>
</protein>
<evidence type="ECO:0000259" key="2">
    <source>
        <dbReference type="Pfam" id="PF02371"/>
    </source>
</evidence>
<dbReference type="GO" id="GO:0006313">
    <property type="term" value="P:DNA transposition"/>
    <property type="evidence" value="ECO:0007669"/>
    <property type="project" value="InterPro"/>
</dbReference>
<dbReference type="PANTHER" id="PTHR33055:SF13">
    <property type="entry name" value="TRANSPOSASE"/>
    <property type="match status" value="1"/>
</dbReference>
<name>A0AAW6DJG5_MEDGN</name>
<evidence type="ECO:0000259" key="1">
    <source>
        <dbReference type="Pfam" id="PF01548"/>
    </source>
</evidence>
<dbReference type="GO" id="GO:0004803">
    <property type="term" value="F:transposase activity"/>
    <property type="evidence" value="ECO:0007669"/>
    <property type="project" value="InterPro"/>
</dbReference>
<dbReference type="Pfam" id="PF02371">
    <property type="entry name" value="Transposase_20"/>
    <property type="match status" value="1"/>
</dbReference>
<evidence type="ECO:0000313" key="4">
    <source>
        <dbReference type="Proteomes" id="UP001212160"/>
    </source>
</evidence>
<feature type="domain" description="Transposase IS110-like N-terminal" evidence="1">
    <location>
        <begin position="27"/>
        <end position="187"/>
    </location>
</feature>
<dbReference type="Pfam" id="PF01548">
    <property type="entry name" value="DEDD_Tnp_IS110"/>
    <property type="match status" value="1"/>
</dbReference>
<dbReference type="GO" id="GO:0003677">
    <property type="term" value="F:DNA binding"/>
    <property type="evidence" value="ECO:0007669"/>
    <property type="project" value="InterPro"/>
</dbReference>
<feature type="domain" description="Transposase IS116/IS110/IS902 C-terminal" evidence="2">
    <location>
        <begin position="304"/>
        <end position="389"/>
    </location>
</feature>